<dbReference type="SUPFAM" id="SSF48452">
    <property type="entry name" value="TPR-like"/>
    <property type="match status" value="2"/>
</dbReference>
<dbReference type="VEuPathDB" id="FungiDB:CC1G_04001"/>
<keyword evidence="4" id="KW-1185">Reference proteome</keyword>
<evidence type="ECO:0000259" key="2">
    <source>
        <dbReference type="Pfam" id="PF12770"/>
    </source>
</evidence>
<dbReference type="Gene3D" id="1.25.40.10">
    <property type="entry name" value="Tetratricopeptide repeat domain"/>
    <property type="match status" value="4"/>
</dbReference>
<name>A8N8F4_COPC7</name>
<dbReference type="GeneID" id="6007571"/>
<accession>A8N8F4</accession>
<feature type="region of interest" description="Disordered" evidence="1">
    <location>
        <begin position="1"/>
        <end position="30"/>
    </location>
</feature>
<organism evidence="3 4">
    <name type="scientific">Coprinopsis cinerea (strain Okayama-7 / 130 / ATCC MYA-4618 / FGSC 9003)</name>
    <name type="common">Inky cap fungus</name>
    <name type="synonym">Hormographiella aspergillata</name>
    <dbReference type="NCBI Taxonomy" id="240176"/>
    <lineage>
        <taxon>Eukaryota</taxon>
        <taxon>Fungi</taxon>
        <taxon>Dikarya</taxon>
        <taxon>Basidiomycota</taxon>
        <taxon>Agaricomycotina</taxon>
        <taxon>Agaricomycetes</taxon>
        <taxon>Agaricomycetidae</taxon>
        <taxon>Agaricales</taxon>
        <taxon>Agaricineae</taxon>
        <taxon>Psathyrellaceae</taxon>
        <taxon>Coprinopsis</taxon>
    </lineage>
</organism>
<evidence type="ECO:0000313" key="3">
    <source>
        <dbReference type="EMBL" id="EAU90732.2"/>
    </source>
</evidence>
<reference evidence="3 4" key="1">
    <citation type="journal article" date="2010" name="Proc. Natl. Acad. Sci. U.S.A.">
        <title>Insights into evolution of multicellular fungi from the assembled chromosomes of the mushroom Coprinopsis cinerea (Coprinus cinereus).</title>
        <authorList>
            <person name="Stajich J.E."/>
            <person name="Wilke S.K."/>
            <person name="Ahren D."/>
            <person name="Au C.H."/>
            <person name="Birren B.W."/>
            <person name="Borodovsky M."/>
            <person name="Burns C."/>
            <person name="Canback B."/>
            <person name="Casselton L.A."/>
            <person name="Cheng C.K."/>
            <person name="Deng J."/>
            <person name="Dietrich F.S."/>
            <person name="Fargo D.C."/>
            <person name="Farman M.L."/>
            <person name="Gathman A.C."/>
            <person name="Goldberg J."/>
            <person name="Guigo R."/>
            <person name="Hoegger P.J."/>
            <person name="Hooker J.B."/>
            <person name="Huggins A."/>
            <person name="James T.Y."/>
            <person name="Kamada T."/>
            <person name="Kilaru S."/>
            <person name="Kodira C."/>
            <person name="Kues U."/>
            <person name="Kupfer D."/>
            <person name="Kwan H.S."/>
            <person name="Lomsadze A."/>
            <person name="Li W."/>
            <person name="Lilly W.W."/>
            <person name="Ma L.J."/>
            <person name="Mackey A.J."/>
            <person name="Manning G."/>
            <person name="Martin F."/>
            <person name="Muraguchi H."/>
            <person name="Natvig D.O."/>
            <person name="Palmerini H."/>
            <person name="Ramesh M.A."/>
            <person name="Rehmeyer C.J."/>
            <person name="Roe B.A."/>
            <person name="Shenoy N."/>
            <person name="Stanke M."/>
            <person name="Ter-Hovhannisyan V."/>
            <person name="Tunlid A."/>
            <person name="Velagapudi R."/>
            <person name="Vision T.J."/>
            <person name="Zeng Q."/>
            <person name="Zolan M.E."/>
            <person name="Pukkila P.J."/>
        </authorList>
    </citation>
    <scope>NUCLEOTIDE SEQUENCE [LARGE SCALE GENOMIC DNA]</scope>
    <source>
        <strain evidence="4">Okayama-7 / 130 / ATCC MYA-4618 / FGSC 9003</strain>
    </source>
</reference>
<dbReference type="Proteomes" id="UP000001861">
    <property type="component" value="Unassembled WGS sequence"/>
</dbReference>
<dbReference type="PANTHER" id="PTHR19959">
    <property type="entry name" value="KINESIN LIGHT CHAIN"/>
    <property type="match status" value="1"/>
</dbReference>
<dbReference type="Pfam" id="PF13374">
    <property type="entry name" value="TPR_10"/>
    <property type="match status" value="6"/>
</dbReference>
<dbReference type="HOGENOM" id="CLU_001305_0_1_1"/>
<dbReference type="OMA" id="FPENWAR"/>
<proteinExistence type="predicted"/>
<feature type="domain" description="CHAT" evidence="2">
    <location>
        <begin position="1286"/>
        <end position="1570"/>
    </location>
</feature>
<dbReference type="PANTHER" id="PTHR19959:SF119">
    <property type="entry name" value="FUNGAL LIPASE-LIKE DOMAIN-CONTAINING PROTEIN"/>
    <property type="match status" value="1"/>
</dbReference>
<protein>
    <recommendedName>
        <fullName evidence="2">CHAT domain-containing protein</fullName>
    </recommendedName>
</protein>
<dbReference type="InterPro" id="IPR024983">
    <property type="entry name" value="CHAT_dom"/>
</dbReference>
<feature type="compositionally biased region" description="Polar residues" evidence="1">
    <location>
        <begin position="1"/>
        <end position="10"/>
    </location>
</feature>
<dbReference type="InterPro" id="IPR011990">
    <property type="entry name" value="TPR-like_helical_dom_sf"/>
</dbReference>
<dbReference type="KEGG" id="cci:CC1G_04001"/>
<dbReference type="EMBL" id="AACS02000007">
    <property type="protein sequence ID" value="EAU90732.2"/>
    <property type="molecule type" value="Genomic_DNA"/>
</dbReference>
<comment type="caution">
    <text evidence="3">The sequence shown here is derived from an EMBL/GenBank/DDBJ whole genome shotgun (WGS) entry which is preliminary data.</text>
</comment>
<sequence length="1574" mass="175816">MDNSTNTPGSECTVLDEHESSSQGEDELEQALSRVNELLDEATQGMEDDTLTSAVAVLRETIRDEQNEEARTKAEITLIKALVTRFARYGWVNDLDEGVELLLRERTNPAAFTDEDCAGSAASALDSLRDYRESIDVSKLGTAIAIASEALASECHGATKRRGELLLRAGNALVLKYLVSDDEGDLALAEASFQSAKQVFRSGDPMLFTTLLNLQHIASIKLVDCKGEKSVGLLDLKQWRDEMEAEDEKGRNAYMLGTQLMGGDKPQLEESILQFQQSLSFRPPGHPRRHDTLAKCAIALGTRFRSTSDFCDLEQCITLGREALSYRPSDHPQRPISGNNLASWLFTRFQRKGELDDLKESVTLYREALDRLPAGHPFCLKAIENLAISLITRFRHRGDLQDLEEGVSLRREALELCPAGHPDHARSLDNLANSLLTRFNHVGDIRDLEASGTLHRKALELRPAGHVDRPRSLNNLASSLFTLFQRKGDIHDLNESVVLYREALHLRPRGHPNRFDSLSNLIMSLCARFDRNGDLDDLEERISLQTEMLALRLPTHHDRPRLVINLATSLFTRFERKGDFENLTESVTLFREAVNLSPAGHSSRFSSLTNLASSLFTRFRHEDNICDLEESITLYREALDLCPVSDRPTSLSNLASSLSTRFYHQGDVRDLEESVTLYKEALELRPEGHPDRFSSLNNLATSFAARFQYKGEFYDLEKCVSLHREAVSLLPEGHRTGPSLFTNLARSLFTRFLHKGNFRDLDESITLHRKVLDFRPAGHPDRPSSLSNLANSLCARFDHKGDFCDLEECIALHREALALRHTDLSNRSTSLSDLAICLFTRFQHKRDFCDLEECITLQREALDLNPAGHLSRPNSLSNLANSLLTRFGHSSDLRDLEECILLHKEALSLRPPGHPDHPSSLNNLASSLSVSFEYNGGTGDLEGCIVLLRDALRAWSQAGISPSAKSDSSTPLADHPLSLAAIWNLVEVLKIKYHATDDNEIQDEIFQLLSSGAQSQGSPPLARLRHAIRWSSTCRVFGRLDTALEAYSYGVDILPQLASLDLTLEQRQNVLVHAKHLSRDAVQCAIEQGELEKAVIFLSTARSVFWSQALQLQGSLEQLHDLHPDLASELHLVTRQLEIATHQNVRPDSMSAQGSPPPPYLLAQRREEIIAQIRAIDGFHDFLLPPSFDILRNTTRENPIVFLNASEYGCDILILKEDGTLHRHPLSTDVNRIVGLSDAVQQLSQGRAVGQELQRKVDNFCESRNIRLQLHRKNKMRRTVDDDFKEVLETLWDVVTEPVIKILGLQKTDNPKRIWWCPTGPFAFLPIHAAGVYSDNPEASDCLSDYVVSSYCSSPQDLIAPPPTPNLDYEMLVVVEPGDSGPRTLSLPFTLEELKRIQRLVPDGRHLVTRIGSAETPSIPDAILGHINTASIVHFGCHGSQDFSSPLDSSLMLSGGCLTMRSLIRGCRASNAALAYLSACETAMGDQERPDESLSLAGTMQFAGFRSVVATMWSIHDEDAPLVTDVFYRHLFRRGTAAPPDITDAAYSLHLAVKKLRDLGRPFHQWVPFVHHGI</sequence>
<dbReference type="RefSeq" id="XP_001831110.2">
    <property type="nucleotide sequence ID" value="XM_001831058.2"/>
</dbReference>
<evidence type="ECO:0000313" key="4">
    <source>
        <dbReference type="Proteomes" id="UP000001861"/>
    </source>
</evidence>
<dbReference type="SUPFAM" id="SSF81901">
    <property type="entry name" value="HCP-like"/>
    <property type="match status" value="1"/>
</dbReference>
<dbReference type="eggNOG" id="KOG4626">
    <property type="taxonomic scope" value="Eukaryota"/>
</dbReference>
<gene>
    <name evidence="3" type="ORF">CC1G_04001</name>
</gene>
<dbReference type="OrthoDB" id="9991317at2759"/>
<evidence type="ECO:0000256" key="1">
    <source>
        <dbReference type="SAM" id="MobiDB-lite"/>
    </source>
</evidence>
<dbReference type="InParanoid" id="A8N8F4"/>
<dbReference type="Pfam" id="PF12770">
    <property type="entry name" value="CHAT"/>
    <property type="match status" value="1"/>
</dbReference>